<sequence length="176" mass="18913">MRTGSGKRLNAVEPAGLVAYFARASAPEGWLKANGAAVSRTTYAALFAAIGTTFGEGDGRTTFNLPDLRGEFIRGFRDGRNVDNGRAFGSFQGDAIRNITGNFSVRPAGDDSQSPVLIGGNSVFRQQPSTEKWLPVNLKRAGEQNLSLMTFDASRAVPTANENRPRNIALLACIKY</sequence>
<proteinExistence type="predicted"/>
<protein>
    <recommendedName>
        <fullName evidence="1">Phage tail collar domain-containing protein</fullName>
    </recommendedName>
</protein>
<feature type="domain" description="Phage tail collar" evidence="1">
    <location>
        <begin position="16"/>
        <end position="73"/>
    </location>
</feature>
<dbReference type="Pfam" id="PF07484">
    <property type="entry name" value="Collar"/>
    <property type="match status" value="1"/>
</dbReference>
<dbReference type="PATRIC" id="fig|67855.3.peg.1713"/>
<organism evidence="2 3">
    <name type="scientific">Muribacter muris</name>
    <dbReference type="NCBI Taxonomy" id="67855"/>
    <lineage>
        <taxon>Bacteria</taxon>
        <taxon>Pseudomonadati</taxon>
        <taxon>Pseudomonadota</taxon>
        <taxon>Gammaproteobacteria</taxon>
        <taxon>Pasteurellales</taxon>
        <taxon>Pasteurellaceae</taxon>
        <taxon>Muribacter</taxon>
    </lineage>
</organism>
<name>A0A0J5P3M7_9PAST</name>
<dbReference type="STRING" id="67855.RO21_08225"/>
<evidence type="ECO:0000259" key="1">
    <source>
        <dbReference type="Pfam" id="PF07484"/>
    </source>
</evidence>
<dbReference type="InterPro" id="IPR011083">
    <property type="entry name" value="Phage_tail_collar_dom"/>
</dbReference>
<dbReference type="Proteomes" id="UP000036270">
    <property type="component" value="Unassembled WGS sequence"/>
</dbReference>
<dbReference type="AlphaFoldDB" id="A0A0J5P3M7"/>
<comment type="caution">
    <text evidence="2">The sequence shown here is derived from an EMBL/GenBank/DDBJ whole genome shotgun (WGS) entry which is preliminary data.</text>
</comment>
<evidence type="ECO:0000313" key="3">
    <source>
        <dbReference type="Proteomes" id="UP000036270"/>
    </source>
</evidence>
<dbReference type="Gene3D" id="3.90.1340.10">
    <property type="entry name" value="Phage tail collar domain"/>
    <property type="match status" value="1"/>
</dbReference>
<evidence type="ECO:0000313" key="2">
    <source>
        <dbReference type="EMBL" id="KMK51078.1"/>
    </source>
</evidence>
<reference evidence="2 3" key="1">
    <citation type="submission" date="2014-12" db="EMBL/GenBank/DDBJ databases">
        <title>Reclassification of Actinobacillus muris as Muribacter muris.</title>
        <authorList>
            <person name="Christensen H."/>
            <person name="Nicklas W."/>
            <person name="Bisgaard M."/>
        </authorList>
    </citation>
    <scope>NUCLEOTIDE SEQUENCE [LARGE SCALE GENOMIC DNA]</scope>
    <source>
        <strain evidence="2 3">Ackerman80-443D</strain>
    </source>
</reference>
<dbReference type="EMBL" id="JWIZ01000053">
    <property type="protein sequence ID" value="KMK51078.1"/>
    <property type="molecule type" value="Genomic_DNA"/>
</dbReference>
<dbReference type="SUPFAM" id="SSF88874">
    <property type="entry name" value="Receptor-binding domain of short tail fibre protein gp12"/>
    <property type="match status" value="1"/>
</dbReference>
<dbReference type="InterPro" id="IPR037053">
    <property type="entry name" value="Phage_tail_collar_dom_sf"/>
</dbReference>
<keyword evidence="3" id="KW-1185">Reference proteome</keyword>
<gene>
    <name evidence="2" type="ORF">RO21_08225</name>
</gene>
<accession>A0A0J5P3M7</accession>